<evidence type="ECO:0000313" key="10">
    <source>
        <dbReference type="Proteomes" id="UP000198802"/>
    </source>
</evidence>
<dbReference type="PROSITE" id="PS00107">
    <property type="entry name" value="PROTEIN_KINASE_ATP"/>
    <property type="match status" value="1"/>
</dbReference>
<dbReference type="RefSeq" id="WP_091271738.1">
    <property type="nucleotide sequence ID" value="NZ_FAOZ01000002.1"/>
</dbReference>
<dbReference type="CDD" id="cd14014">
    <property type="entry name" value="STKc_PknB_like"/>
    <property type="match status" value="1"/>
</dbReference>
<dbReference type="Pfam" id="PF13828">
    <property type="entry name" value="DUF4190"/>
    <property type="match status" value="1"/>
</dbReference>
<accession>A0A0S4QHU5</accession>
<evidence type="ECO:0000256" key="3">
    <source>
        <dbReference type="ARBA" id="ARBA00022777"/>
    </source>
</evidence>
<evidence type="ECO:0000256" key="4">
    <source>
        <dbReference type="ARBA" id="ARBA00022840"/>
    </source>
</evidence>
<protein>
    <submittedName>
        <fullName evidence="9">Serine/threonine protein kinase</fullName>
    </submittedName>
</protein>
<keyword evidence="2 5" id="KW-0547">Nucleotide-binding</keyword>
<dbReference type="Gene3D" id="3.30.200.20">
    <property type="entry name" value="Phosphorylase Kinase, domain 1"/>
    <property type="match status" value="1"/>
</dbReference>
<keyword evidence="7" id="KW-1133">Transmembrane helix</keyword>
<dbReference type="Proteomes" id="UP000198802">
    <property type="component" value="Unassembled WGS sequence"/>
</dbReference>
<feature type="compositionally biased region" description="Pro residues" evidence="6">
    <location>
        <begin position="360"/>
        <end position="375"/>
    </location>
</feature>
<sequence length="581" mass="60124">MLTPLTEEDPRQVGRYRLHNRIGAGGMGTVYLGFTPASEPVAVKVAAAELSEDEEFRSRFEREVRAALRVRGGAVASVLDADTTASQPWMVTEYVEGVNLADAVRRRGRLEPHLVRGLAVGLADALVAIHAAGVVHRDLKPSNILLAWDGPKVIDFGIAQLTDSATLTRSGHVIGTLAWMAPEQMRGESAGTPADVFAWASCVTYAATGRHPFHADAPDLLAQRVQRDDPDIDGLPGYLRELVARALSKEARDRPVPASLLAALVGHEVRGVAEADRAAGSILEQTWTGPSPAFGIPEAPTPPRPGGEHRRAERPVTGGSPAGSSPQGPGPFGPPPPASAFRATSGPGVARRGPSVPGSPARPVPPGPPGPPGHPGHPGQPIQPVQPVPPIQPAQPVPRKPQVSSPLAAPPAWAGSGADGTRERWEGARPGAPDSRGSADPTFRPADPMPPGAPPDPRLWPAARGTGAFPPESRPPASPGAGYPPAGASPGAAAARPAGVRLMLAGLLEQWNLCALLSLALGILWIFGVGSVAAVVLGLVARWQLRRRRQRGSLAATVGIGLGCLGIAATAVVGALVRAIF</sequence>
<dbReference type="PROSITE" id="PS50011">
    <property type="entry name" value="PROTEIN_KINASE_DOM"/>
    <property type="match status" value="1"/>
</dbReference>
<feature type="compositionally biased region" description="Low complexity" evidence="6">
    <location>
        <begin position="318"/>
        <end position="327"/>
    </location>
</feature>
<keyword evidence="7" id="KW-0812">Transmembrane</keyword>
<proteinExistence type="predicted"/>
<keyword evidence="1" id="KW-0808">Transferase</keyword>
<feature type="transmembrane region" description="Helical" evidence="7">
    <location>
        <begin position="516"/>
        <end position="541"/>
    </location>
</feature>
<keyword evidence="3 9" id="KW-0418">Kinase</keyword>
<dbReference type="EMBL" id="FAOZ01000002">
    <property type="protein sequence ID" value="CUU54376.1"/>
    <property type="molecule type" value="Genomic_DNA"/>
</dbReference>
<feature type="compositionally biased region" description="Pro residues" evidence="6">
    <location>
        <begin position="447"/>
        <end position="458"/>
    </location>
</feature>
<reference evidence="10" key="1">
    <citation type="submission" date="2015-11" db="EMBL/GenBank/DDBJ databases">
        <authorList>
            <person name="Varghese N."/>
        </authorList>
    </citation>
    <scope>NUCLEOTIDE SEQUENCE [LARGE SCALE GENOMIC DNA]</scope>
    <source>
        <strain evidence="10">DSM 45899</strain>
    </source>
</reference>
<dbReference type="GO" id="GO:0005524">
    <property type="term" value="F:ATP binding"/>
    <property type="evidence" value="ECO:0007669"/>
    <property type="project" value="UniProtKB-UniRule"/>
</dbReference>
<dbReference type="InterPro" id="IPR008271">
    <property type="entry name" value="Ser/Thr_kinase_AS"/>
</dbReference>
<feature type="binding site" evidence="5">
    <location>
        <position position="44"/>
    </location>
    <ligand>
        <name>ATP</name>
        <dbReference type="ChEBI" id="CHEBI:30616"/>
    </ligand>
</feature>
<keyword evidence="9" id="KW-0723">Serine/threonine-protein kinase</keyword>
<dbReference type="PANTHER" id="PTHR43289:SF34">
    <property type="entry name" value="SERINE_THREONINE-PROTEIN KINASE YBDM-RELATED"/>
    <property type="match status" value="1"/>
</dbReference>
<evidence type="ECO:0000256" key="1">
    <source>
        <dbReference type="ARBA" id="ARBA00022679"/>
    </source>
</evidence>
<keyword evidence="10" id="KW-1185">Reference proteome</keyword>
<organism evidence="9 10">
    <name type="scientific">Parafrankia irregularis</name>
    <dbReference type="NCBI Taxonomy" id="795642"/>
    <lineage>
        <taxon>Bacteria</taxon>
        <taxon>Bacillati</taxon>
        <taxon>Actinomycetota</taxon>
        <taxon>Actinomycetes</taxon>
        <taxon>Frankiales</taxon>
        <taxon>Frankiaceae</taxon>
        <taxon>Parafrankia</taxon>
    </lineage>
</organism>
<dbReference type="InterPro" id="IPR011009">
    <property type="entry name" value="Kinase-like_dom_sf"/>
</dbReference>
<dbReference type="PROSITE" id="PS00108">
    <property type="entry name" value="PROTEIN_KINASE_ST"/>
    <property type="match status" value="1"/>
</dbReference>
<dbReference type="Pfam" id="PF00069">
    <property type="entry name" value="Pkinase"/>
    <property type="match status" value="1"/>
</dbReference>
<keyword evidence="4 5" id="KW-0067">ATP-binding</keyword>
<dbReference type="AlphaFoldDB" id="A0A0S4QHU5"/>
<evidence type="ECO:0000256" key="7">
    <source>
        <dbReference type="SAM" id="Phobius"/>
    </source>
</evidence>
<evidence type="ECO:0000313" key="9">
    <source>
        <dbReference type="EMBL" id="CUU54376.1"/>
    </source>
</evidence>
<feature type="compositionally biased region" description="Pro residues" evidence="6">
    <location>
        <begin position="384"/>
        <end position="399"/>
    </location>
</feature>
<evidence type="ECO:0000256" key="5">
    <source>
        <dbReference type="PROSITE-ProRule" id="PRU10141"/>
    </source>
</evidence>
<dbReference type="PANTHER" id="PTHR43289">
    <property type="entry name" value="MITOGEN-ACTIVATED PROTEIN KINASE KINASE KINASE 20-RELATED"/>
    <property type="match status" value="1"/>
</dbReference>
<feature type="compositionally biased region" description="Low complexity" evidence="6">
    <location>
        <begin position="479"/>
        <end position="490"/>
    </location>
</feature>
<dbReference type="InterPro" id="IPR000719">
    <property type="entry name" value="Prot_kinase_dom"/>
</dbReference>
<dbReference type="SUPFAM" id="SSF56112">
    <property type="entry name" value="Protein kinase-like (PK-like)"/>
    <property type="match status" value="1"/>
</dbReference>
<evidence type="ECO:0000256" key="6">
    <source>
        <dbReference type="SAM" id="MobiDB-lite"/>
    </source>
</evidence>
<keyword evidence="7" id="KW-0472">Membrane</keyword>
<dbReference type="SMART" id="SM00220">
    <property type="entry name" value="S_TKc"/>
    <property type="match status" value="1"/>
</dbReference>
<dbReference type="Gene3D" id="1.10.510.10">
    <property type="entry name" value="Transferase(Phosphotransferase) domain 1"/>
    <property type="match status" value="1"/>
</dbReference>
<evidence type="ECO:0000256" key="2">
    <source>
        <dbReference type="ARBA" id="ARBA00022741"/>
    </source>
</evidence>
<dbReference type="InterPro" id="IPR025241">
    <property type="entry name" value="DUF4190"/>
</dbReference>
<dbReference type="InterPro" id="IPR017441">
    <property type="entry name" value="Protein_kinase_ATP_BS"/>
</dbReference>
<gene>
    <name evidence="9" type="ORF">Ga0074812_102386</name>
</gene>
<feature type="transmembrane region" description="Helical" evidence="7">
    <location>
        <begin position="553"/>
        <end position="577"/>
    </location>
</feature>
<name>A0A0S4QHU5_9ACTN</name>
<feature type="compositionally biased region" description="Pro residues" evidence="6">
    <location>
        <begin position="328"/>
        <end position="338"/>
    </location>
</feature>
<feature type="region of interest" description="Disordered" evidence="6">
    <location>
        <begin position="285"/>
        <end position="490"/>
    </location>
</feature>
<feature type="domain" description="Protein kinase" evidence="8">
    <location>
        <begin position="16"/>
        <end position="270"/>
    </location>
</feature>
<evidence type="ECO:0000259" key="8">
    <source>
        <dbReference type="PROSITE" id="PS50011"/>
    </source>
</evidence>
<dbReference type="GO" id="GO:0004674">
    <property type="term" value="F:protein serine/threonine kinase activity"/>
    <property type="evidence" value="ECO:0007669"/>
    <property type="project" value="UniProtKB-KW"/>
</dbReference>